<feature type="chain" id="PRO_5020930322" evidence="5">
    <location>
        <begin position="20"/>
        <end position="121"/>
    </location>
</feature>
<keyword evidence="2 4" id="KW-0479">Metal-binding</keyword>
<feature type="signal peptide" evidence="5">
    <location>
        <begin position="1"/>
        <end position="19"/>
    </location>
</feature>
<keyword evidence="3 4" id="KW-0408">Iron</keyword>
<evidence type="ECO:0000313" key="7">
    <source>
        <dbReference type="EMBL" id="TCZ74772.1"/>
    </source>
</evidence>
<keyword evidence="1 4" id="KW-0349">Heme</keyword>
<dbReference type="InterPro" id="IPR036909">
    <property type="entry name" value="Cyt_c-like_dom_sf"/>
</dbReference>
<dbReference type="InterPro" id="IPR009056">
    <property type="entry name" value="Cyt_c-like_dom"/>
</dbReference>
<dbReference type="Proteomes" id="UP000295164">
    <property type="component" value="Unassembled WGS sequence"/>
</dbReference>
<name>A0A4V2WNB1_9BACT</name>
<dbReference type="AlphaFoldDB" id="A0A4V2WNB1"/>
<dbReference type="Gene3D" id="1.10.760.10">
    <property type="entry name" value="Cytochrome c-like domain"/>
    <property type="match status" value="1"/>
</dbReference>
<accession>A0A4V2WNB1</accession>
<protein>
    <submittedName>
        <fullName evidence="7">Cytochrome c</fullName>
    </submittedName>
</protein>
<dbReference type="SUPFAM" id="SSF46626">
    <property type="entry name" value="Cytochrome c"/>
    <property type="match status" value="1"/>
</dbReference>
<dbReference type="GO" id="GO:0009055">
    <property type="term" value="F:electron transfer activity"/>
    <property type="evidence" value="ECO:0007669"/>
    <property type="project" value="InterPro"/>
</dbReference>
<keyword evidence="8" id="KW-1185">Reference proteome</keyword>
<organism evidence="7 8">
    <name type="scientific">Flaviaesturariibacter aridisoli</name>
    <dbReference type="NCBI Taxonomy" id="2545761"/>
    <lineage>
        <taxon>Bacteria</taxon>
        <taxon>Pseudomonadati</taxon>
        <taxon>Bacteroidota</taxon>
        <taxon>Chitinophagia</taxon>
        <taxon>Chitinophagales</taxon>
        <taxon>Chitinophagaceae</taxon>
        <taxon>Flaviaestuariibacter</taxon>
    </lineage>
</organism>
<evidence type="ECO:0000256" key="2">
    <source>
        <dbReference type="ARBA" id="ARBA00022723"/>
    </source>
</evidence>
<dbReference type="EMBL" id="SKFH01000001">
    <property type="protein sequence ID" value="TCZ74772.1"/>
    <property type="molecule type" value="Genomic_DNA"/>
</dbReference>
<reference evidence="7 8" key="1">
    <citation type="submission" date="2019-03" db="EMBL/GenBank/DDBJ databases">
        <authorList>
            <person name="Kim M.K.M."/>
        </authorList>
    </citation>
    <scope>NUCLEOTIDE SEQUENCE [LARGE SCALE GENOMIC DNA]</scope>
    <source>
        <strain evidence="7 8">17J68-15</strain>
    </source>
</reference>
<evidence type="ECO:0000313" key="8">
    <source>
        <dbReference type="Proteomes" id="UP000295164"/>
    </source>
</evidence>
<dbReference type="GO" id="GO:0046872">
    <property type="term" value="F:metal ion binding"/>
    <property type="evidence" value="ECO:0007669"/>
    <property type="project" value="UniProtKB-KW"/>
</dbReference>
<keyword evidence="5" id="KW-0732">Signal</keyword>
<dbReference type="RefSeq" id="WP_131850128.1">
    <property type="nucleotide sequence ID" value="NZ_SKFH01000001.1"/>
</dbReference>
<evidence type="ECO:0000256" key="1">
    <source>
        <dbReference type="ARBA" id="ARBA00022617"/>
    </source>
</evidence>
<evidence type="ECO:0000259" key="6">
    <source>
        <dbReference type="PROSITE" id="PS51007"/>
    </source>
</evidence>
<sequence length="121" mass="12999">MVRVLIALCLLAAYAGYSALVYTRGTDAPAAPPVWTAEAAAGKRLFQKHNCTACHQLFGLGGYLGPDLTTAWSDSTRGPAYLRALLQSGGSRMPNFHFTPGEVESLLAYLRSIDAFAHEQP</sequence>
<dbReference type="PROSITE" id="PS51007">
    <property type="entry name" value="CYTC"/>
    <property type="match status" value="1"/>
</dbReference>
<evidence type="ECO:0000256" key="5">
    <source>
        <dbReference type="SAM" id="SignalP"/>
    </source>
</evidence>
<evidence type="ECO:0000256" key="4">
    <source>
        <dbReference type="PROSITE-ProRule" id="PRU00433"/>
    </source>
</evidence>
<dbReference type="GO" id="GO:0020037">
    <property type="term" value="F:heme binding"/>
    <property type="evidence" value="ECO:0007669"/>
    <property type="project" value="InterPro"/>
</dbReference>
<dbReference type="Pfam" id="PF13442">
    <property type="entry name" value="Cytochrome_CBB3"/>
    <property type="match status" value="1"/>
</dbReference>
<comment type="caution">
    <text evidence="7">The sequence shown here is derived from an EMBL/GenBank/DDBJ whole genome shotgun (WGS) entry which is preliminary data.</text>
</comment>
<feature type="domain" description="Cytochrome c" evidence="6">
    <location>
        <begin position="37"/>
        <end position="114"/>
    </location>
</feature>
<proteinExistence type="predicted"/>
<evidence type="ECO:0000256" key="3">
    <source>
        <dbReference type="ARBA" id="ARBA00023004"/>
    </source>
</evidence>
<dbReference type="OrthoDB" id="9809720at2"/>
<gene>
    <name evidence="7" type="ORF">E0486_00265</name>
</gene>